<dbReference type="Gene3D" id="3.90.220.20">
    <property type="entry name" value="DNA methylase specificity domains"/>
    <property type="match status" value="2"/>
</dbReference>
<dbReference type="SUPFAM" id="SSF116734">
    <property type="entry name" value="DNA methylase specificity domain"/>
    <property type="match status" value="2"/>
</dbReference>
<dbReference type="Pfam" id="PF01420">
    <property type="entry name" value="Methylase_S"/>
    <property type="match status" value="2"/>
</dbReference>
<keyword evidence="7" id="KW-1185">Reference proteome</keyword>
<keyword evidence="6" id="KW-0255">Endonuclease</keyword>
<protein>
    <submittedName>
        <fullName evidence="6">Restriction endonuclease subunit S</fullName>
        <ecNumber evidence="6">3.1.21.-</ecNumber>
    </submittedName>
</protein>
<evidence type="ECO:0000313" key="6">
    <source>
        <dbReference type="EMBL" id="WMW64535.1"/>
    </source>
</evidence>
<dbReference type="PANTHER" id="PTHR30408">
    <property type="entry name" value="TYPE-1 RESTRICTION ENZYME ECOKI SPECIFICITY PROTEIN"/>
    <property type="match status" value="1"/>
</dbReference>
<keyword evidence="4" id="KW-0175">Coiled coil</keyword>
<evidence type="ECO:0000256" key="1">
    <source>
        <dbReference type="ARBA" id="ARBA00010923"/>
    </source>
</evidence>
<dbReference type="CDD" id="cd17253">
    <property type="entry name" value="RMtype1_S_Eco933I-TRD2-CR2_like"/>
    <property type="match status" value="1"/>
</dbReference>
<comment type="similarity">
    <text evidence="1">Belongs to the type-I restriction system S methylase family.</text>
</comment>
<accession>A0ABY9QYC6</accession>
<keyword evidence="2" id="KW-0680">Restriction system</keyword>
<dbReference type="RefSeq" id="WP_309540621.1">
    <property type="nucleotide sequence ID" value="NZ_CP133659.1"/>
</dbReference>
<keyword evidence="3" id="KW-0238">DNA-binding</keyword>
<dbReference type="InterPro" id="IPR052021">
    <property type="entry name" value="Type-I_RS_S_subunit"/>
</dbReference>
<dbReference type="InterPro" id="IPR044946">
    <property type="entry name" value="Restrct_endonuc_typeI_TRD_sf"/>
</dbReference>
<dbReference type="Proteomes" id="UP001180616">
    <property type="component" value="Chromosome"/>
</dbReference>
<name>A0ABY9QYC6_9BACT</name>
<dbReference type="PANTHER" id="PTHR30408:SF12">
    <property type="entry name" value="TYPE I RESTRICTION ENZYME MJAVIII SPECIFICITY SUBUNIT"/>
    <property type="match status" value="1"/>
</dbReference>
<organism evidence="6 7">
    <name type="scientific">Nitratidesulfovibrio liaohensis</name>
    <dbReference type="NCBI Taxonomy" id="2604158"/>
    <lineage>
        <taxon>Bacteria</taxon>
        <taxon>Pseudomonadati</taxon>
        <taxon>Thermodesulfobacteriota</taxon>
        <taxon>Desulfovibrionia</taxon>
        <taxon>Desulfovibrionales</taxon>
        <taxon>Desulfovibrionaceae</taxon>
        <taxon>Nitratidesulfovibrio</taxon>
    </lineage>
</organism>
<sequence length="406" mass="45932">MTSQSLKSGWHMVKFGEVVKNANLVERDPEANGIARTVGLEHIDPENLHIRRWNSAADGTSFTRKFLPGQTLFGKRRAYQRKVAYAEFEGICSGDILTFEPKNRKVLLPELLPFICQSDAFFDHALDTSAGSLSPRTSWTALKGFEFPLPALDEQKRIAEILWAADAAVEHFAALESEAEKARRVSLFEFMATGAGEKFRGLTSHSATGPWKVKRVSKAGDVQLGRQRAPKYQSGKWTRPYLRVANVFDGYFDLEDVLSMDFDDRDFARYELRSGDILLNEGQSRELVGRCAMFADQIEGCCFQNTLIRFRCGDELIPEFAFSYFQFLFYRQTFAAVARQTTSIAHLGADTFQKLFMPVPPVDEQRKIAGVMDRFNASKRDLARQRENIQRTRQALINALTGAAHV</sequence>
<evidence type="ECO:0000256" key="3">
    <source>
        <dbReference type="ARBA" id="ARBA00023125"/>
    </source>
</evidence>
<evidence type="ECO:0000256" key="2">
    <source>
        <dbReference type="ARBA" id="ARBA00022747"/>
    </source>
</evidence>
<evidence type="ECO:0000313" key="7">
    <source>
        <dbReference type="Proteomes" id="UP001180616"/>
    </source>
</evidence>
<feature type="domain" description="Type I restriction modification DNA specificity" evidence="5">
    <location>
        <begin position="69"/>
        <end position="169"/>
    </location>
</feature>
<dbReference type="InterPro" id="IPR000055">
    <property type="entry name" value="Restrct_endonuc_typeI_TRD"/>
</dbReference>
<reference evidence="6" key="1">
    <citation type="submission" date="2023-09" db="EMBL/GenBank/DDBJ databases">
        <authorList>
            <consortium name="CW5 consortium"/>
            <person name="Lu C.-W."/>
        </authorList>
    </citation>
    <scope>NUCLEOTIDE SEQUENCE</scope>
    <source>
        <strain evidence="6">KPS</strain>
    </source>
</reference>
<dbReference type="EMBL" id="CP133659">
    <property type="protein sequence ID" value="WMW64535.1"/>
    <property type="molecule type" value="Genomic_DNA"/>
</dbReference>
<dbReference type="EC" id="3.1.21.-" evidence="6"/>
<feature type="coiled-coil region" evidence="4">
    <location>
        <begin position="372"/>
        <end position="399"/>
    </location>
</feature>
<feature type="domain" description="Type I restriction modification DNA specificity" evidence="5">
    <location>
        <begin position="270"/>
        <end position="388"/>
    </location>
</feature>
<dbReference type="GO" id="GO:0016787">
    <property type="term" value="F:hydrolase activity"/>
    <property type="evidence" value="ECO:0007669"/>
    <property type="project" value="UniProtKB-KW"/>
</dbReference>
<gene>
    <name evidence="6" type="ORF">KPS_002568</name>
</gene>
<keyword evidence="6" id="KW-0378">Hydrolase</keyword>
<dbReference type="GO" id="GO:0004519">
    <property type="term" value="F:endonuclease activity"/>
    <property type="evidence" value="ECO:0007669"/>
    <property type="project" value="UniProtKB-KW"/>
</dbReference>
<evidence type="ECO:0000256" key="4">
    <source>
        <dbReference type="SAM" id="Coils"/>
    </source>
</evidence>
<proteinExistence type="inferred from homology"/>
<evidence type="ECO:0000259" key="5">
    <source>
        <dbReference type="Pfam" id="PF01420"/>
    </source>
</evidence>
<keyword evidence="6" id="KW-0540">Nuclease</keyword>